<dbReference type="Proteomes" id="UP000005018">
    <property type="component" value="Chromosome 2"/>
</dbReference>
<gene>
    <name evidence="3" type="ORF">CORT_0B01790</name>
</gene>
<dbReference type="KEGG" id="cot:CORT_0B01790"/>
<feature type="compositionally biased region" description="Basic and acidic residues" evidence="1">
    <location>
        <begin position="529"/>
        <end position="542"/>
    </location>
</feature>
<dbReference type="RefSeq" id="XP_003867335.1">
    <property type="nucleotide sequence ID" value="XM_003867287.1"/>
</dbReference>
<name>H8X0K8_CANO9</name>
<feature type="compositionally biased region" description="Acidic residues" evidence="1">
    <location>
        <begin position="493"/>
        <end position="507"/>
    </location>
</feature>
<dbReference type="eggNOG" id="ENOG502T54G">
    <property type="taxonomic scope" value="Eukaryota"/>
</dbReference>
<feature type="signal peptide" evidence="2">
    <location>
        <begin position="1"/>
        <end position="23"/>
    </location>
</feature>
<feature type="compositionally biased region" description="Basic and acidic residues" evidence="1">
    <location>
        <begin position="1141"/>
        <end position="1174"/>
    </location>
</feature>
<feature type="region of interest" description="Disordered" evidence="1">
    <location>
        <begin position="950"/>
        <end position="1016"/>
    </location>
</feature>
<sequence length="1443" mass="164160">MKVHKLLFLSSTVAAIAVNNGCAKNETDRVGANGSDKMKIKHSFSFPIFKFKLKLPFQNTDPGSLPPGQVGSVEEAEKSSSIDKEWKFQPDVTEDATQPSEYKEDANDNDGCDGSDKEEPSSPSALPFKGFSDMFMEMMNVGKDLTLEKIEVLKDILFLIDRIKEQSREENTPENEKVDSDTPEHANVDENSTNSAENGNLSPSIATQGSSDAKIDVWRFSTDRGMIGQLSKRHDISPEDLNNMIKLGDLKRFLKKNKSKGNKADENEHDTVVDKQYDGLEGSLVKLEDEEKEVEAEDEDAKFDLTDLSKLKEKLSMSGKANDEGDTTSKLKNIFKKGGDKKKQTDQQEKEGGSSKIKSHFKKDSTLVISTLVTTITTVVNSETQTPEEDCPEDKNQSKPKLYPYLHPKGEEYPEGLYDGDLVSEKEECEDDESINVPLNLREKTTLKVLGVKEKEKAGEKTQIDKLSFVKRDGKEQVESEFTDKESTPTAGEFEDSDDSDYDDDGNDDKLEKKKSRWSWSSIFGFGKNRKEEEPSPDEPKFESTWLFKNKLRLKKGKSKPVPTITTTTVLNTSRPTDDGTENEEEDDPDCPKEKKERLRRENEEKLRKKKEALKNEKKVLKEKLKKVPKSSSKGAPKKVASTGSGFGKLLTPSTVETIFESPSLKLKPVQGATTPISSVTSEKRKNLLLLIPDEGDAKLLTPEEFASAASDFDQALIVKVAYKTVQTAYKIAKEKQSDISNDTTEGTDVDEADELTTREHVMKQKQSVEKAFKNRKTIEETVSTFFGGSNGAVNSSGASYDEDIANDKEKSIDDFKFGDYDSFEAHNATPSDDLEVDEGIARVFDSLKQSGLINNILILSLKDQLVRNSLMDLTIENLKNNQISWDEWLMAIQAHGLDIDVDKFTFAKPEIGKLLSKSVLDAIPVLIQKGFLTRLDVIQELSFGEGQLDRENSIAETNESEEGEEVHLGDVKHESRHAKSEKGHLEKHHSSRNFNSTTDHTVEHHEEENKKFEKEDHVKHLLGQDFKKDGHENIYNDAKTEYSEILKDEEGVYKKNSKNEALQHHKEKYREKNKSGEFKEERIESDRHEQKKEKLEQDFQLGNSKGNLDKRHEIVRSEESIHKKVTEKHQFDLSEQFEDGTNKSNKERHKEDESSFIKNHHELNHHEEDHQNVDYVKDLHELDQTVKEKEHHKDYFRDLNHKKRHAIDHNEDDNHKEITEHHKSDFKEHSNDGSNKHTMQVHNEDNFQVVKDEHELNHDEQNHGDAESSKDVHNLDQFITEKEHHKKYEKNTNHGVSLHLTRRDELNQHDNLIIDKGLKSSNTFANDRAKDHYESSRTLGGQLHSKEHYAKEHHEKERHETAPGVEQYEKENHDKEEHAKENPELGPQEHEQVFKEHGKVGNKLASSNDASVEKESRLNMKSNGPLQITPPVSVQVVLPVIG</sequence>
<accession>H8X0K8</accession>
<feature type="region of interest" description="Disordered" evidence="1">
    <location>
        <begin position="60"/>
        <end position="128"/>
    </location>
</feature>
<dbReference type="EMBL" id="HE681720">
    <property type="protein sequence ID" value="CCG21897.1"/>
    <property type="molecule type" value="Genomic_DNA"/>
</dbReference>
<feature type="compositionally biased region" description="Basic and acidic residues" evidence="1">
    <location>
        <begin position="167"/>
        <end position="188"/>
    </location>
</feature>
<feature type="compositionally biased region" description="Basic and acidic residues" evidence="1">
    <location>
        <begin position="472"/>
        <end position="487"/>
    </location>
</feature>
<feature type="compositionally biased region" description="Basic and acidic residues" evidence="1">
    <location>
        <begin position="966"/>
        <end position="985"/>
    </location>
</feature>
<feature type="compositionally biased region" description="Polar residues" evidence="1">
    <location>
        <begin position="1420"/>
        <end position="1429"/>
    </location>
</feature>
<protein>
    <submittedName>
        <fullName evidence="3">Uncharacterized protein</fullName>
    </submittedName>
</protein>
<feature type="compositionally biased region" description="Basic and acidic residues" evidence="1">
    <location>
        <begin position="337"/>
        <end position="353"/>
    </location>
</feature>
<feature type="region of interest" description="Disordered" evidence="1">
    <location>
        <begin position="379"/>
        <end position="416"/>
    </location>
</feature>
<dbReference type="OrthoDB" id="4019261at2759"/>
<feature type="compositionally biased region" description="Basic and acidic residues" evidence="1">
    <location>
        <begin position="1108"/>
        <end position="1133"/>
    </location>
</feature>
<feature type="compositionally biased region" description="Polar residues" evidence="1">
    <location>
        <begin position="189"/>
        <end position="208"/>
    </location>
</feature>
<feature type="region of interest" description="Disordered" evidence="1">
    <location>
        <begin position="526"/>
        <end position="545"/>
    </location>
</feature>
<proteinExistence type="predicted"/>
<evidence type="ECO:0000313" key="3">
    <source>
        <dbReference type="EMBL" id="CCG21897.1"/>
    </source>
</evidence>
<evidence type="ECO:0000256" key="2">
    <source>
        <dbReference type="SAM" id="SignalP"/>
    </source>
</evidence>
<keyword evidence="2" id="KW-0732">Signal</keyword>
<dbReference type="GeneID" id="14538165"/>
<feature type="compositionally biased region" description="Basic and acidic residues" evidence="1">
    <location>
        <begin position="314"/>
        <end position="329"/>
    </location>
</feature>
<feature type="region of interest" description="Disordered" evidence="1">
    <location>
        <begin position="314"/>
        <end position="358"/>
    </location>
</feature>
<feature type="compositionally biased region" description="Basic and acidic residues" evidence="1">
    <location>
        <begin position="1001"/>
        <end position="1016"/>
    </location>
</feature>
<organism evidence="3 4">
    <name type="scientific">Candida orthopsilosis (strain 90-125)</name>
    <name type="common">Yeast</name>
    <dbReference type="NCBI Taxonomy" id="1136231"/>
    <lineage>
        <taxon>Eukaryota</taxon>
        <taxon>Fungi</taxon>
        <taxon>Dikarya</taxon>
        <taxon>Ascomycota</taxon>
        <taxon>Saccharomycotina</taxon>
        <taxon>Pichiomycetes</taxon>
        <taxon>Debaryomycetaceae</taxon>
        <taxon>Candida/Lodderomyces clade</taxon>
        <taxon>Candida</taxon>
    </lineage>
</organism>
<feature type="region of interest" description="Disordered" evidence="1">
    <location>
        <begin position="1058"/>
        <end position="1174"/>
    </location>
</feature>
<feature type="region of interest" description="Disordered" evidence="1">
    <location>
        <begin position="556"/>
        <end position="650"/>
    </location>
</feature>
<feature type="compositionally biased region" description="Basic and acidic residues" evidence="1">
    <location>
        <begin position="590"/>
        <end position="623"/>
    </location>
</feature>
<feature type="region of interest" description="Disordered" evidence="1">
    <location>
        <begin position="472"/>
        <end position="515"/>
    </location>
</feature>
<keyword evidence="4" id="KW-1185">Reference proteome</keyword>
<feature type="region of interest" description="Disordered" evidence="1">
    <location>
        <begin position="167"/>
        <end position="208"/>
    </location>
</feature>
<evidence type="ECO:0000313" key="4">
    <source>
        <dbReference type="Proteomes" id="UP000005018"/>
    </source>
</evidence>
<feature type="region of interest" description="Disordered" evidence="1">
    <location>
        <begin position="1330"/>
        <end position="1429"/>
    </location>
</feature>
<feature type="compositionally biased region" description="Basic and acidic residues" evidence="1">
    <location>
        <begin position="75"/>
        <end position="88"/>
    </location>
</feature>
<feature type="compositionally biased region" description="Acidic residues" evidence="1">
    <location>
        <begin position="579"/>
        <end position="589"/>
    </location>
</feature>
<evidence type="ECO:0000256" key="1">
    <source>
        <dbReference type="SAM" id="MobiDB-lite"/>
    </source>
</evidence>
<feature type="compositionally biased region" description="Basic and acidic residues" evidence="1">
    <location>
        <begin position="1345"/>
        <end position="1400"/>
    </location>
</feature>
<feature type="compositionally biased region" description="Basic and acidic residues" evidence="1">
    <location>
        <begin position="1058"/>
        <end position="1098"/>
    </location>
</feature>
<dbReference type="HOGENOM" id="CLU_251728_0_0_1"/>
<reference evidence="3 4" key="1">
    <citation type="journal article" date="2012" name="PLoS ONE">
        <title>Sequence and analysis of the genome of the pathogenic yeast Candida orthopsilosis.</title>
        <authorList>
            <person name="Riccombeni A."/>
            <person name="Vidanes G."/>
            <person name="Proux-Wera E."/>
            <person name="Wolfe K.H."/>
            <person name="Butler G."/>
        </authorList>
    </citation>
    <scope>NUCLEOTIDE SEQUENCE [LARGE SCALE GENOMIC DNA]</scope>
    <source>
        <strain evidence="3 4">Co 90-125</strain>
    </source>
</reference>
<feature type="chain" id="PRO_5003616264" evidence="2">
    <location>
        <begin position="24"/>
        <end position="1443"/>
    </location>
</feature>